<keyword evidence="2" id="KW-1185">Reference proteome</keyword>
<proteinExistence type="predicted"/>
<evidence type="ECO:0000313" key="1">
    <source>
        <dbReference type="EMBL" id="CAJ2642104.1"/>
    </source>
</evidence>
<dbReference type="EMBL" id="CASHSV030000024">
    <property type="protein sequence ID" value="CAJ2642104.1"/>
    <property type="molecule type" value="Genomic_DNA"/>
</dbReference>
<organism evidence="1 2">
    <name type="scientific">Trifolium pratense</name>
    <name type="common">Red clover</name>
    <dbReference type="NCBI Taxonomy" id="57577"/>
    <lineage>
        <taxon>Eukaryota</taxon>
        <taxon>Viridiplantae</taxon>
        <taxon>Streptophyta</taxon>
        <taxon>Embryophyta</taxon>
        <taxon>Tracheophyta</taxon>
        <taxon>Spermatophyta</taxon>
        <taxon>Magnoliopsida</taxon>
        <taxon>eudicotyledons</taxon>
        <taxon>Gunneridae</taxon>
        <taxon>Pentapetalae</taxon>
        <taxon>rosids</taxon>
        <taxon>fabids</taxon>
        <taxon>Fabales</taxon>
        <taxon>Fabaceae</taxon>
        <taxon>Papilionoideae</taxon>
        <taxon>50 kb inversion clade</taxon>
        <taxon>NPAAA clade</taxon>
        <taxon>Hologalegina</taxon>
        <taxon>IRL clade</taxon>
        <taxon>Trifolieae</taxon>
        <taxon>Trifolium</taxon>
    </lineage>
</organism>
<dbReference type="Proteomes" id="UP001177021">
    <property type="component" value="Unassembled WGS sequence"/>
</dbReference>
<name>A0ACB0JAN9_TRIPR</name>
<evidence type="ECO:0000313" key="2">
    <source>
        <dbReference type="Proteomes" id="UP001177021"/>
    </source>
</evidence>
<sequence>MHSCSIHQRYLSDFVIYESCRNGSSLQSKAPSEKYTGKFCFGLKGAPSSSLSSFLYFISFNSKVIPIDNIIANTLNYEFLMKFSILVLV</sequence>
<gene>
    <name evidence="1" type="ORF">MILVUS5_LOCUS11628</name>
</gene>
<protein>
    <submittedName>
        <fullName evidence="1">Uncharacterized protein</fullName>
    </submittedName>
</protein>
<accession>A0ACB0JAN9</accession>
<reference evidence="1" key="1">
    <citation type="submission" date="2023-10" db="EMBL/GenBank/DDBJ databases">
        <authorList>
            <person name="Rodriguez Cubillos JULIANA M."/>
            <person name="De Vega J."/>
        </authorList>
    </citation>
    <scope>NUCLEOTIDE SEQUENCE</scope>
</reference>
<comment type="caution">
    <text evidence="1">The sequence shown here is derived from an EMBL/GenBank/DDBJ whole genome shotgun (WGS) entry which is preliminary data.</text>
</comment>